<dbReference type="Proteomes" id="UP001500457">
    <property type="component" value="Unassembled WGS sequence"/>
</dbReference>
<evidence type="ECO:0000259" key="6">
    <source>
        <dbReference type="PROSITE" id="PS50977"/>
    </source>
</evidence>
<keyword evidence="8" id="KW-1185">Reference proteome</keyword>
<dbReference type="PROSITE" id="PS01081">
    <property type="entry name" value="HTH_TETR_1"/>
    <property type="match status" value="1"/>
</dbReference>
<evidence type="ECO:0000256" key="4">
    <source>
        <dbReference type="PROSITE-ProRule" id="PRU00335"/>
    </source>
</evidence>
<name>A0ABP9EJ82_9PSEU</name>
<dbReference type="Gene3D" id="1.10.357.10">
    <property type="entry name" value="Tetracycline Repressor, domain 2"/>
    <property type="match status" value="1"/>
</dbReference>
<dbReference type="InterPro" id="IPR050109">
    <property type="entry name" value="HTH-type_TetR-like_transc_reg"/>
</dbReference>
<dbReference type="PANTHER" id="PTHR30055">
    <property type="entry name" value="HTH-TYPE TRANSCRIPTIONAL REGULATOR RUTR"/>
    <property type="match status" value="1"/>
</dbReference>
<sequence>MSEQTEQRKAAGRGGRKRDPSRDDAILEATTEVLGEVGYARLTMDMVAARARAGKATMYRRWASKQDLVLDAVERFRGAQVDLAALPDTGSVRGDLVALFRPDTPEQSARRMRDLVGLASVLWHEPTLAEAADAALVGPWAQAHRTVMLRGVERGEVPREADIDTICRVLPTMAAYRSLVERKPFDRDFLLASIDVVIMPALRAARDATAPTSHSGG</sequence>
<dbReference type="InterPro" id="IPR009057">
    <property type="entry name" value="Homeodomain-like_sf"/>
</dbReference>
<dbReference type="InterPro" id="IPR011075">
    <property type="entry name" value="TetR_C"/>
</dbReference>
<dbReference type="InterPro" id="IPR023772">
    <property type="entry name" value="DNA-bd_HTH_TetR-type_CS"/>
</dbReference>
<reference evidence="8" key="1">
    <citation type="journal article" date="2019" name="Int. J. Syst. Evol. Microbiol.">
        <title>The Global Catalogue of Microorganisms (GCM) 10K type strain sequencing project: providing services to taxonomists for standard genome sequencing and annotation.</title>
        <authorList>
            <consortium name="The Broad Institute Genomics Platform"/>
            <consortium name="The Broad Institute Genome Sequencing Center for Infectious Disease"/>
            <person name="Wu L."/>
            <person name="Ma J."/>
        </authorList>
    </citation>
    <scope>NUCLEOTIDE SEQUENCE [LARGE SCALE GENOMIC DNA]</scope>
    <source>
        <strain evidence="8">JCM 17983</strain>
    </source>
</reference>
<dbReference type="PROSITE" id="PS50977">
    <property type="entry name" value="HTH_TETR_2"/>
    <property type="match status" value="1"/>
</dbReference>
<feature type="region of interest" description="Disordered" evidence="5">
    <location>
        <begin position="1"/>
        <end position="23"/>
    </location>
</feature>
<organism evidence="7 8">
    <name type="scientific">Actinomycetospora straminea</name>
    <dbReference type="NCBI Taxonomy" id="663607"/>
    <lineage>
        <taxon>Bacteria</taxon>
        <taxon>Bacillati</taxon>
        <taxon>Actinomycetota</taxon>
        <taxon>Actinomycetes</taxon>
        <taxon>Pseudonocardiales</taxon>
        <taxon>Pseudonocardiaceae</taxon>
        <taxon>Actinomycetospora</taxon>
    </lineage>
</organism>
<dbReference type="InterPro" id="IPR001647">
    <property type="entry name" value="HTH_TetR"/>
</dbReference>
<dbReference type="SUPFAM" id="SSF46689">
    <property type="entry name" value="Homeodomain-like"/>
    <property type="match status" value="1"/>
</dbReference>
<dbReference type="Pfam" id="PF00440">
    <property type="entry name" value="TetR_N"/>
    <property type="match status" value="1"/>
</dbReference>
<gene>
    <name evidence="7" type="ORF">GCM10023203_32230</name>
</gene>
<dbReference type="PRINTS" id="PR00455">
    <property type="entry name" value="HTHTETR"/>
</dbReference>
<keyword evidence="1" id="KW-0805">Transcription regulation</keyword>
<evidence type="ECO:0000256" key="1">
    <source>
        <dbReference type="ARBA" id="ARBA00023015"/>
    </source>
</evidence>
<feature type="DNA-binding region" description="H-T-H motif" evidence="4">
    <location>
        <begin position="43"/>
        <end position="62"/>
    </location>
</feature>
<keyword evidence="2 4" id="KW-0238">DNA-binding</keyword>
<keyword evidence="3" id="KW-0804">Transcription</keyword>
<accession>A0ABP9EJ82</accession>
<evidence type="ECO:0000313" key="8">
    <source>
        <dbReference type="Proteomes" id="UP001500457"/>
    </source>
</evidence>
<proteinExistence type="predicted"/>
<evidence type="ECO:0000256" key="3">
    <source>
        <dbReference type="ARBA" id="ARBA00023163"/>
    </source>
</evidence>
<evidence type="ECO:0000256" key="2">
    <source>
        <dbReference type="ARBA" id="ARBA00023125"/>
    </source>
</evidence>
<evidence type="ECO:0000313" key="7">
    <source>
        <dbReference type="EMBL" id="GAA4879184.1"/>
    </source>
</evidence>
<dbReference type="RefSeq" id="WP_274232375.1">
    <property type="nucleotide sequence ID" value="NZ_BAABHQ010000008.1"/>
</dbReference>
<dbReference type="InterPro" id="IPR036271">
    <property type="entry name" value="Tet_transcr_reg_TetR-rel_C_sf"/>
</dbReference>
<protein>
    <submittedName>
        <fullName evidence="7">TetR/AcrR family transcriptional regulator</fullName>
    </submittedName>
</protein>
<dbReference type="Pfam" id="PF16859">
    <property type="entry name" value="TetR_C_11"/>
    <property type="match status" value="1"/>
</dbReference>
<feature type="domain" description="HTH tetR-type" evidence="6">
    <location>
        <begin position="20"/>
        <end position="80"/>
    </location>
</feature>
<comment type="caution">
    <text evidence="7">The sequence shown here is derived from an EMBL/GenBank/DDBJ whole genome shotgun (WGS) entry which is preliminary data.</text>
</comment>
<dbReference type="EMBL" id="BAABHQ010000008">
    <property type="protein sequence ID" value="GAA4879184.1"/>
    <property type="molecule type" value="Genomic_DNA"/>
</dbReference>
<dbReference type="SUPFAM" id="SSF48498">
    <property type="entry name" value="Tetracyclin repressor-like, C-terminal domain"/>
    <property type="match status" value="1"/>
</dbReference>
<evidence type="ECO:0000256" key="5">
    <source>
        <dbReference type="SAM" id="MobiDB-lite"/>
    </source>
</evidence>
<dbReference type="PANTHER" id="PTHR30055:SF148">
    <property type="entry name" value="TETR-FAMILY TRANSCRIPTIONAL REGULATOR"/>
    <property type="match status" value="1"/>
</dbReference>
<dbReference type="Gene3D" id="1.10.10.60">
    <property type="entry name" value="Homeodomain-like"/>
    <property type="match status" value="1"/>
</dbReference>